<dbReference type="InterPro" id="IPR002104">
    <property type="entry name" value="Integrase_catalytic"/>
</dbReference>
<gene>
    <name evidence="5" type="ORF">GCM10023200_51910</name>
</gene>
<keyword evidence="2" id="KW-0238">DNA-binding</keyword>
<dbReference type="InterPro" id="IPR050090">
    <property type="entry name" value="Tyrosine_recombinase_XerCD"/>
</dbReference>
<dbReference type="PANTHER" id="PTHR30349:SF64">
    <property type="entry name" value="PROPHAGE INTEGRASE INTD-RELATED"/>
    <property type="match status" value="1"/>
</dbReference>
<dbReference type="Pfam" id="PF22022">
    <property type="entry name" value="Phage_int_M"/>
    <property type="match status" value="1"/>
</dbReference>
<name>A0ABP9CF45_9PSEU</name>
<keyword evidence="6" id="KW-1185">Reference proteome</keyword>
<accession>A0ABP9CF45</accession>
<dbReference type="PANTHER" id="PTHR30349">
    <property type="entry name" value="PHAGE INTEGRASE-RELATED"/>
    <property type="match status" value="1"/>
</dbReference>
<organism evidence="5 6">
    <name type="scientific">Actinomycetospora chlora</name>
    <dbReference type="NCBI Taxonomy" id="663608"/>
    <lineage>
        <taxon>Bacteria</taxon>
        <taxon>Bacillati</taxon>
        <taxon>Actinomycetota</taxon>
        <taxon>Actinomycetes</taxon>
        <taxon>Pseudonocardiales</taxon>
        <taxon>Pseudonocardiaceae</taxon>
        <taxon>Actinomycetospora</taxon>
    </lineage>
</organism>
<dbReference type="Proteomes" id="UP001500928">
    <property type="component" value="Unassembled WGS sequence"/>
</dbReference>
<feature type="domain" description="Tyr recombinase" evidence="4">
    <location>
        <begin position="174"/>
        <end position="382"/>
    </location>
</feature>
<dbReference type="Gene3D" id="1.10.150.130">
    <property type="match status" value="1"/>
</dbReference>
<dbReference type="SUPFAM" id="SSF56349">
    <property type="entry name" value="DNA breaking-rejoining enzymes"/>
    <property type="match status" value="1"/>
</dbReference>
<dbReference type="InterPro" id="IPR010998">
    <property type="entry name" value="Integrase_recombinase_N"/>
</dbReference>
<dbReference type="Pfam" id="PF00589">
    <property type="entry name" value="Phage_integrase"/>
    <property type="match status" value="1"/>
</dbReference>
<evidence type="ECO:0000313" key="6">
    <source>
        <dbReference type="Proteomes" id="UP001500928"/>
    </source>
</evidence>
<evidence type="ECO:0000256" key="1">
    <source>
        <dbReference type="ARBA" id="ARBA00008857"/>
    </source>
</evidence>
<dbReference type="CDD" id="cd01189">
    <property type="entry name" value="INT_ICEBs1_C_like"/>
    <property type="match status" value="1"/>
</dbReference>
<proteinExistence type="inferred from homology"/>
<dbReference type="RefSeq" id="WP_345422828.1">
    <property type="nucleotide sequence ID" value="NZ_BAABHO010000059.1"/>
</dbReference>
<protein>
    <recommendedName>
        <fullName evidence="4">Tyr recombinase domain-containing protein</fullName>
    </recommendedName>
</protein>
<evidence type="ECO:0000313" key="5">
    <source>
        <dbReference type="EMBL" id="GAA4807872.1"/>
    </source>
</evidence>
<keyword evidence="3" id="KW-0233">DNA recombination</keyword>
<evidence type="ECO:0000259" key="4">
    <source>
        <dbReference type="PROSITE" id="PS51898"/>
    </source>
</evidence>
<comment type="caution">
    <text evidence="5">The sequence shown here is derived from an EMBL/GenBank/DDBJ whole genome shotgun (WGS) entry which is preliminary data.</text>
</comment>
<dbReference type="EMBL" id="BAABHO010000059">
    <property type="protein sequence ID" value="GAA4807872.1"/>
    <property type="molecule type" value="Genomic_DNA"/>
</dbReference>
<dbReference type="InterPro" id="IPR053876">
    <property type="entry name" value="Phage_int_M"/>
</dbReference>
<comment type="similarity">
    <text evidence="1">Belongs to the 'phage' integrase family.</text>
</comment>
<dbReference type="Gene3D" id="1.10.443.10">
    <property type="entry name" value="Intergrase catalytic core"/>
    <property type="match status" value="1"/>
</dbReference>
<evidence type="ECO:0000256" key="3">
    <source>
        <dbReference type="ARBA" id="ARBA00023172"/>
    </source>
</evidence>
<evidence type="ECO:0000256" key="2">
    <source>
        <dbReference type="ARBA" id="ARBA00023125"/>
    </source>
</evidence>
<dbReference type="PROSITE" id="PS51898">
    <property type="entry name" value="TYR_RECOMBINASE"/>
    <property type="match status" value="1"/>
</dbReference>
<dbReference type="InterPro" id="IPR011010">
    <property type="entry name" value="DNA_brk_join_enz"/>
</dbReference>
<dbReference type="InterPro" id="IPR013762">
    <property type="entry name" value="Integrase-like_cat_sf"/>
</dbReference>
<reference evidence="6" key="1">
    <citation type="journal article" date="2019" name="Int. J. Syst. Evol. Microbiol.">
        <title>The Global Catalogue of Microorganisms (GCM) 10K type strain sequencing project: providing services to taxonomists for standard genome sequencing and annotation.</title>
        <authorList>
            <consortium name="The Broad Institute Genomics Platform"/>
            <consortium name="The Broad Institute Genome Sequencing Center for Infectious Disease"/>
            <person name="Wu L."/>
            <person name="Ma J."/>
        </authorList>
    </citation>
    <scope>NUCLEOTIDE SEQUENCE [LARGE SCALE GENOMIC DNA]</scope>
    <source>
        <strain evidence="6">JCM 17979</strain>
    </source>
</reference>
<sequence>MRDELTGKPRRERTDLHGTGLRYKVRYVDPEGRERSKSFPDRRKKAAEDFLGEMESGVRAGTYLDPDAGKVPFREYAENWVKGQSSDASSRQSIESRLRSQLYPFFDRRPVDAIGPARVRDWLAWLEERRLDGTYRAVLFDTLSSIMNAAVEDKLIRDNPCQARSIKKPRRSSRRVVPWPLERVRAVQQGLVERWRLAADVGAGLGLRQGEVLGLSAGDLETAEAVVHVVRQLRIIRGQLVFAPPKGGKSRTVPLPDEVRTAVATHRRTFPPARVRLPWLEPGRRTVEVQLLLSNERGEPHSGDHFNKVMWRGAFRAAGLAYAPRTDGMHALRHFYASTLLAGGVSIKEVAEYLGHADPGFTLRTYTHLVPSSHARARQAVDAVLGAGANSSDGLRTA</sequence>